<evidence type="ECO:0000256" key="1">
    <source>
        <dbReference type="SAM" id="MobiDB-lite"/>
    </source>
</evidence>
<reference evidence="2 3" key="1">
    <citation type="journal article" date="2015" name="Genome Biol. Evol.">
        <title>Comparative Genomics of a Bacterivorous Green Alga Reveals Evolutionary Causalities and Consequences of Phago-Mixotrophic Mode of Nutrition.</title>
        <authorList>
            <person name="Burns J.A."/>
            <person name="Paasch A."/>
            <person name="Narechania A."/>
            <person name="Kim E."/>
        </authorList>
    </citation>
    <scope>NUCLEOTIDE SEQUENCE [LARGE SCALE GENOMIC DNA]</scope>
    <source>
        <strain evidence="2 3">PLY_AMNH</strain>
    </source>
</reference>
<evidence type="ECO:0000313" key="3">
    <source>
        <dbReference type="Proteomes" id="UP001190700"/>
    </source>
</evidence>
<sequence length="108" mass="12015">MFVAEGEAKYWRARKLLNAESRLVKSSNANRASLTEIGRQLHDAALKRNLTDLNATQTSRSTPPARLTPISDTSTQTAIPLVKYEGIEEPKWKAEPLMHWLLNPAGSS</sequence>
<dbReference type="Proteomes" id="UP001190700">
    <property type="component" value="Unassembled WGS sequence"/>
</dbReference>
<keyword evidence="3" id="KW-1185">Reference proteome</keyword>
<proteinExistence type="predicted"/>
<feature type="region of interest" description="Disordered" evidence="1">
    <location>
        <begin position="52"/>
        <end position="74"/>
    </location>
</feature>
<organism evidence="2 3">
    <name type="scientific">Cymbomonas tetramitiformis</name>
    <dbReference type="NCBI Taxonomy" id="36881"/>
    <lineage>
        <taxon>Eukaryota</taxon>
        <taxon>Viridiplantae</taxon>
        <taxon>Chlorophyta</taxon>
        <taxon>Pyramimonadophyceae</taxon>
        <taxon>Pyramimonadales</taxon>
        <taxon>Pyramimonadaceae</taxon>
        <taxon>Cymbomonas</taxon>
    </lineage>
</organism>
<evidence type="ECO:0000313" key="2">
    <source>
        <dbReference type="EMBL" id="KAK3252756.1"/>
    </source>
</evidence>
<accession>A0AAE0F5G1</accession>
<feature type="compositionally biased region" description="Polar residues" evidence="1">
    <location>
        <begin position="52"/>
        <end position="62"/>
    </location>
</feature>
<comment type="caution">
    <text evidence="2">The sequence shown here is derived from an EMBL/GenBank/DDBJ whole genome shotgun (WGS) entry which is preliminary data.</text>
</comment>
<dbReference type="EMBL" id="LGRX02025230">
    <property type="protein sequence ID" value="KAK3252756.1"/>
    <property type="molecule type" value="Genomic_DNA"/>
</dbReference>
<dbReference type="AlphaFoldDB" id="A0AAE0F5G1"/>
<protein>
    <submittedName>
        <fullName evidence="2">Uncharacterized protein</fullName>
    </submittedName>
</protein>
<name>A0AAE0F5G1_9CHLO</name>
<gene>
    <name evidence="2" type="ORF">CYMTET_37962</name>
</gene>